<dbReference type="Gene3D" id="3.40.50.2000">
    <property type="entry name" value="Glycogen Phosphorylase B"/>
    <property type="match status" value="1"/>
</dbReference>
<keyword evidence="10" id="KW-0472">Membrane</keyword>
<name>A0A2T6KJY7_9RHOB</name>
<keyword evidence="10" id="KW-1003">Cell membrane</keyword>
<comment type="pathway">
    <text evidence="2 10">Bacterial outer membrane biogenesis; LPS core biosynthesis.</text>
</comment>
<dbReference type="PANTHER" id="PTHR42755">
    <property type="entry name" value="3-DEOXY-MANNO-OCTULOSONATE CYTIDYLYLTRANSFERASE"/>
    <property type="match status" value="1"/>
</dbReference>
<dbReference type="SUPFAM" id="SSF53756">
    <property type="entry name" value="UDP-Glycosyltransferase/glycogen phosphorylase"/>
    <property type="match status" value="1"/>
</dbReference>
<dbReference type="GO" id="GO:0043842">
    <property type="term" value="F:Kdo transferase activity"/>
    <property type="evidence" value="ECO:0007669"/>
    <property type="project" value="UniProtKB-EC"/>
</dbReference>
<reference evidence="12 13" key="1">
    <citation type="submission" date="2018-04" db="EMBL/GenBank/DDBJ databases">
        <title>Genomic Encyclopedia of Archaeal and Bacterial Type Strains, Phase II (KMG-II): from individual species to whole genera.</title>
        <authorList>
            <person name="Goeker M."/>
        </authorList>
    </citation>
    <scope>NUCLEOTIDE SEQUENCE [LARGE SCALE GENOMIC DNA]</scope>
    <source>
        <strain evidence="12 13">DSM 29955</strain>
    </source>
</reference>
<feature type="site" description="Transition state stabilizer" evidence="9">
    <location>
        <position position="135"/>
    </location>
</feature>
<feature type="site" description="Transition state stabilizer" evidence="9">
    <location>
        <position position="212"/>
    </location>
</feature>
<keyword evidence="5 10" id="KW-0808">Transferase</keyword>
<dbReference type="PANTHER" id="PTHR42755:SF1">
    <property type="entry name" value="3-DEOXY-D-MANNO-OCTULOSONIC ACID TRANSFERASE, MITOCHONDRIAL-RELATED"/>
    <property type="match status" value="1"/>
</dbReference>
<evidence type="ECO:0000256" key="1">
    <source>
        <dbReference type="ARBA" id="ARBA00003394"/>
    </source>
</evidence>
<evidence type="ECO:0000256" key="3">
    <source>
        <dbReference type="ARBA" id="ARBA00012621"/>
    </source>
</evidence>
<sequence length="416" mass="45086">MHRGWQLRLYLSASHLFPLFARRLLRRRLARGKEHPDRWREKLAQNLAPRPKGTLIWLHAVGLGEVLSLRGLIARMAARDPTAHFLVTSSTLASAEVLSKNMPPRTLHQFLPLDAPAYHRAFLDHFRPDLALWAEQDLWPGFVSGLAKRAIPQAIIAARMNANSFEKHHKAAGLYRDLYGAMQLITAQDEHTIAHLVALGAGDQVALTGSLKPTAPPLGHDAQALAALQVALAGRTVWAVAPSHAPDEAIALEAHAKLRATHPDALLIIAPRHPDRAADIATQIPAKFRSRDDIPTRDDPIWICDSFGELGLIYRLASLVLIGGTFGDTEGHSPWEAAALGCAVAHGPRVANFAADYALLDQAGGARQIKDAADLLALLHDSGDMVACAADTIAGLDQKADQLAADLLRLAKVDHD</sequence>
<comment type="catalytic activity">
    <reaction evidence="7 10">
        <text>lipid IVA (E. coli) + CMP-3-deoxy-beta-D-manno-octulosonate = alpha-Kdo-(2-&gt;6)-lipid IVA (E. coli) + CMP + H(+)</text>
        <dbReference type="Rhea" id="RHEA:28066"/>
        <dbReference type="ChEBI" id="CHEBI:15378"/>
        <dbReference type="ChEBI" id="CHEBI:58603"/>
        <dbReference type="ChEBI" id="CHEBI:60364"/>
        <dbReference type="ChEBI" id="CHEBI:60377"/>
        <dbReference type="ChEBI" id="CHEBI:85987"/>
        <dbReference type="EC" id="2.4.99.12"/>
    </reaction>
</comment>
<proteinExistence type="inferred from homology"/>
<protein>
    <recommendedName>
        <fullName evidence="4 10">3-deoxy-D-manno-octulosonic acid transferase</fullName>
        <shortName evidence="10">Kdo transferase</shortName>
        <ecNumber evidence="3 10">2.4.99.12</ecNumber>
    </recommendedName>
    <alternativeName>
        <fullName evidence="6 10">Lipid IV(A) 3-deoxy-D-manno-octulosonic acid transferase</fullName>
    </alternativeName>
</protein>
<evidence type="ECO:0000256" key="8">
    <source>
        <dbReference type="PIRSR" id="PIRSR639901-1"/>
    </source>
</evidence>
<comment type="function">
    <text evidence="1 10">Involved in lipopolysaccharide (LPS) biosynthesis. Catalyzes the transfer of 3-deoxy-D-manno-octulosonate (Kdo) residue(s) from CMP-Kdo to lipid IV(A), the tetraacyldisaccharide-1,4'-bisphosphate precursor of lipid A.</text>
</comment>
<evidence type="ECO:0000256" key="6">
    <source>
        <dbReference type="ARBA" id="ARBA00031445"/>
    </source>
</evidence>
<evidence type="ECO:0000313" key="12">
    <source>
        <dbReference type="EMBL" id="PUB16278.1"/>
    </source>
</evidence>
<dbReference type="InterPro" id="IPR007507">
    <property type="entry name" value="Glycos_transf_N"/>
</dbReference>
<dbReference type="EMBL" id="QBUD01000003">
    <property type="protein sequence ID" value="PUB16278.1"/>
    <property type="molecule type" value="Genomic_DNA"/>
</dbReference>
<evidence type="ECO:0000259" key="11">
    <source>
        <dbReference type="Pfam" id="PF04413"/>
    </source>
</evidence>
<evidence type="ECO:0000256" key="2">
    <source>
        <dbReference type="ARBA" id="ARBA00004713"/>
    </source>
</evidence>
<dbReference type="Proteomes" id="UP000244523">
    <property type="component" value="Unassembled WGS sequence"/>
</dbReference>
<feature type="active site" description="Proton acceptor" evidence="8">
    <location>
        <position position="65"/>
    </location>
</feature>
<comment type="subcellular location">
    <subcellularLocation>
        <location evidence="10">Cell membrane</location>
    </subcellularLocation>
</comment>
<evidence type="ECO:0000256" key="7">
    <source>
        <dbReference type="ARBA" id="ARBA00049183"/>
    </source>
</evidence>
<dbReference type="UniPathway" id="UPA00958"/>
<accession>A0A2T6KJY7</accession>
<comment type="caution">
    <text evidence="12">The sequence shown here is derived from an EMBL/GenBank/DDBJ whole genome shotgun (WGS) entry which is preliminary data.</text>
</comment>
<evidence type="ECO:0000256" key="10">
    <source>
        <dbReference type="RuleBase" id="RU365103"/>
    </source>
</evidence>
<gene>
    <name evidence="12" type="ORF">C8N45_103132</name>
</gene>
<dbReference type="GO" id="GO:0009245">
    <property type="term" value="P:lipid A biosynthetic process"/>
    <property type="evidence" value="ECO:0007669"/>
    <property type="project" value="TreeGrafter"/>
</dbReference>
<feature type="domain" description="3-deoxy-D-manno-octulosonic-acid transferase N-terminal" evidence="11">
    <location>
        <begin position="38"/>
        <end position="212"/>
    </location>
</feature>
<evidence type="ECO:0000256" key="4">
    <source>
        <dbReference type="ARBA" id="ARBA00019077"/>
    </source>
</evidence>
<dbReference type="AlphaFoldDB" id="A0A2T6KJY7"/>
<dbReference type="EC" id="2.4.99.12" evidence="3 10"/>
<evidence type="ECO:0000256" key="9">
    <source>
        <dbReference type="PIRSR" id="PIRSR639901-2"/>
    </source>
</evidence>
<evidence type="ECO:0000313" key="13">
    <source>
        <dbReference type="Proteomes" id="UP000244523"/>
    </source>
</evidence>
<evidence type="ECO:0000256" key="5">
    <source>
        <dbReference type="ARBA" id="ARBA00022679"/>
    </source>
</evidence>
<comment type="similarity">
    <text evidence="10">Belongs to the glycosyltransferase group 1 family.</text>
</comment>
<keyword evidence="13" id="KW-1185">Reference proteome</keyword>
<dbReference type="GO" id="GO:0005886">
    <property type="term" value="C:plasma membrane"/>
    <property type="evidence" value="ECO:0007669"/>
    <property type="project" value="UniProtKB-SubCell"/>
</dbReference>
<organism evidence="12 13">
    <name type="scientific">Yoonia sediminilitoris</name>
    <dbReference type="NCBI Taxonomy" id="1286148"/>
    <lineage>
        <taxon>Bacteria</taxon>
        <taxon>Pseudomonadati</taxon>
        <taxon>Pseudomonadota</taxon>
        <taxon>Alphaproteobacteria</taxon>
        <taxon>Rhodobacterales</taxon>
        <taxon>Paracoccaceae</taxon>
        <taxon>Yoonia</taxon>
    </lineage>
</organism>
<dbReference type="InterPro" id="IPR038107">
    <property type="entry name" value="Glycos_transf_N_sf"/>
</dbReference>
<dbReference type="InterPro" id="IPR039901">
    <property type="entry name" value="Kdotransferase"/>
</dbReference>
<dbReference type="GO" id="GO:0009244">
    <property type="term" value="P:lipopolysaccharide core region biosynthetic process"/>
    <property type="evidence" value="ECO:0007669"/>
    <property type="project" value="UniProtKB-UniRule"/>
</dbReference>
<dbReference type="Pfam" id="PF04413">
    <property type="entry name" value="Glycos_transf_N"/>
    <property type="match status" value="1"/>
</dbReference>
<dbReference type="Gene3D" id="3.40.50.11720">
    <property type="entry name" value="3-Deoxy-D-manno-octulosonic-acid transferase, N-terminal domain"/>
    <property type="match status" value="1"/>
</dbReference>
<keyword evidence="10" id="KW-0448">Lipopolysaccharide biosynthesis</keyword>